<dbReference type="AlphaFoldDB" id="C6XL07"/>
<reference evidence="5" key="1">
    <citation type="journal article" date="2011" name="J. Bacteriol.">
        <title>Genome sequences of eight morphologically diverse alphaproteobacteria.</title>
        <authorList>
            <consortium name="US DOE Joint Genome Institute"/>
            <person name="Brown P.J."/>
            <person name="Kysela D.T."/>
            <person name="Buechlein A."/>
            <person name="Hemmerich C."/>
            <person name="Brun Y.V."/>
        </authorList>
    </citation>
    <scope>NUCLEOTIDE SEQUENCE [LARGE SCALE GENOMIC DNA]</scope>
    <source>
        <strain evidence="5">ATCC 49814 / DSM 5838 / IFAM 1418</strain>
    </source>
</reference>
<sequence>MSRKLSVGVIQSAFSDDMHANIETVVSKIRDAAKLGADVVLPPELFQGHYFCKTQEEKEFLRAYPWREHPCVVALAPIAKELNVVIPVSIYEKSGPHYFNSMVMIDSTGELMGVYRKTHIPDGPGYQEKFYFRPGDTGFKVWNTQKGRIGVGICWDQWYPECARAMALAGADLLLYPTAIGSEPQEPDMDTAARWRRVMQGHAVANVVPVAAANRVGTEDGQAFYGTSFICDAVGEVVEDLDRIEEGVRVASFDLDYNDQMRAAWGFFRDRRPELYASLVSGADDDGRY</sequence>
<dbReference type="Pfam" id="PF00795">
    <property type="entry name" value="CN_hydrolase"/>
    <property type="match status" value="1"/>
</dbReference>
<dbReference type="EMBL" id="CP001678">
    <property type="protein sequence ID" value="ACT57836.1"/>
    <property type="molecule type" value="Genomic_DNA"/>
</dbReference>
<comment type="similarity">
    <text evidence="2">Belongs to the carbon-nitrogen hydrolase superfamily.</text>
</comment>
<dbReference type="CDD" id="cd07573">
    <property type="entry name" value="CPA"/>
    <property type="match status" value="1"/>
</dbReference>
<protein>
    <submittedName>
        <fullName evidence="4">N-carbamoylputrescine amidase</fullName>
    </submittedName>
</protein>
<feature type="domain" description="CN hydrolase" evidence="3">
    <location>
        <begin position="5"/>
        <end position="255"/>
    </location>
</feature>
<dbReference type="KEGG" id="hba:Hbal_0134"/>
<dbReference type="Proteomes" id="UP000002745">
    <property type="component" value="Chromosome"/>
</dbReference>
<dbReference type="GO" id="GO:0050126">
    <property type="term" value="F:N-carbamoylputrescine amidase activity"/>
    <property type="evidence" value="ECO:0007669"/>
    <property type="project" value="InterPro"/>
</dbReference>
<evidence type="ECO:0000313" key="4">
    <source>
        <dbReference type="EMBL" id="ACT57836.1"/>
    </source>
</evidence>
<dbReference type="OrthoDB" id="9803803at2"/>
<dbReference type="HOGENOM" id="CLU_030130_4_0_5"/>
<dbReference type="PROSITE" id="PS50263">
    <property type="entry name" value="CN_HYDROLASE"/>
    <property type="match status" value="1"/>
</dbReference>
<name>C6XL07_HIRBI</name>
<dbReference type="SUPFAM" id="SSF56317">
    <property type="entry name" value="Carbon-nitrogen hydrolase"/>
    <property type="match status" value="1"/>
</dbReference>
<keyword evidence="1" id="KW-0378">Hydrolase</keyword>
<dbReference type="Gene3D" id="3.60.110.10">
    <property type="entry name" value="Carbon-nitrogen hydrolase"/>
    <property type="match status" value="1"/>
</dbReference>
<proteinExistence type="inferred from homology"/>
<accession>C6XL07</accession>
<dbReference type="eggNOG" id="COG0388">
    <property type="taxonomic scope" value="Bacteria"/>
</dbReference>
<dbReference type="PANTHER" id="PTHR43674:SF2">
    <property type="entry name" value="BETA-UREIDOPROPIONASE"/>
    <property type="match status" value="1"/>
</dbReference>
<evidence type="ECO:0000259" key="3">
    <source>
        <dbReference type="PROSITE" id="PS50263"/>
    </source>
</evidence>
<organism evidence="4 5">
    <name type="scientific">Hirschia baltica (strain ATCC 49814 / DSM 5838 / IFAM 1418)</name>
    <dbReference type="NCBI Taxonomy" id="582402"/>
    <lineage>
        <taxon>Bacteria</taxon>
        <taxon>Pseudomonadati</taxon>
        <taxon>Pseudomonadota</taxon>
        <taxon>Alphaproteobacteria</taxon>
        <taxon>Hyphomonadales</taxon>
        <taxon>Hyphomonadaceae</taxon>
        <taxon>Hirschia</taxon>
    </lineage>
</organism>
<dbReference type="RefSeq" id="WP_012777994.1">
    <property type="nucleotide sequence ID" value="NC_012982.1"/>
</dbReference>
<dbReference type="GO" id="GO:0033388">
    <property type="term" value="P:putrescine biosynthetic process from arginine"/>
    <property type="evidence" value="ECO:0007669"/>
    <property type="project" value="TreeGrafter"/>
</dbReference>
<dbReference type="InterPro" id="IPR017755">
    <property type="entry name" value="N-carbamoylputrescine_amidase"/>
</dbReference>
<evidence type="ECO:0000256" key="2">
    <source>
        <dbReference type="ARBA" id="ARBA00034122"/>
    </source>
</evidence>
<keyword evidence="5" id="KW-1185">Reference proteome</keyword>
<dbReference type="InterPro" id="IPR050345">
    <property type="entry name" value="Aliph_Amidase/BUP"/>
</dbReference>
<dbReference type="PANTHER" id="PTHR43674">
    <property type="entry name" value="NITRILASE C965.09-RELATED"/>
    <property type="match status" value="1"/>
</dbReference>
<gene>
    <name evidence="4" type="ordered locus">Hbal_0134</name>
</gene>
<evidence type="ECO:0000313" key="5">
    <source>
        <dbReference type="Proteomes" id="UP000002745"/>
    </source>
</evidence>
<dbReference type="InterPro" id="IPR003010">
    <property type="entry name" value="C-N_Hydrolase"/>
</dbReference>
<evidence type="ECO:0000256" key="1">
    <source>
        <dbReference type="ARBA" id="ARBA00022801"/>
    </source>
</evidence>
<dbReference type="InterPro" id="IPR036526">
    <property type="entry name" value="C-N_Hydrolase_sf"/>
</dbReference>
<dbReference type="NCBIfam" id="TIGR03381">
    <property type="entry name" value="agmatine_aguB"/>
    <property type="match status" value="1"/>
</dbReference>
<dbReference type="STRING" id="582402.Hbal_0134"/>